<dbReference type="EMBL" id="RIBY02002511">
    <property type="protein sequence ID" value="KAH9810743.1"/>
    <property type="molecule type" value="Genomic_DNA"/>
</dbReference>
<dbReference type="OrthoDB" id="5425637at2759"/>
<accession>A0A9W7SIJ9</accession>
<gene>
    <name evidence="2" type="ORF">Tdes44962_MAKER05974</name>
</gene>
<sequence length="80" mass="8565">MPRAGGGASNRRTATVNAGRLGVGGDRRDVDTPGYKQGFDVGMRELDAQKGNVLWAGRATQSNRAMEGGWAARMWGNGWK</sequence>
<protein>
    <submittedName>
        <fullName evidence="2">Uncharacterized protein</fullName>
    </submittedName>
</protein>
<name>A0A9W7SIJ9_9PEZI</name>
<keyword evidence="3" id="KW-1185">Reference proteome</keyword>
<reference evidence="2 3" key="2">
    <citation type="journal article" date="2021" name="Curr. Genet.">
        <title>Genetic response to nitrogen starvation in the aggressive Eucalyptus foliar pathogen Teratosphaeria destructans.</title>
        <authorList>
            <person name="Havenga M."/>
            <person name="Wingfield B.D."/>
            <person name="Wingfield M.J."/>
            <person name="Dreyer L.L."/>
            <person name="Roets F."/>
            <person name="Aylward J."/>
        </authorList>
    </citation>
    <scope>NUCLEOTIDE SEQUENCE [LARGE SCALE GENOMIC DNA]</scope>
    <source>
        <strain evidence="2">CMW44962</strain>
    </source>
</reference>
<comment type="caution">
    <text evidence="2">The sequence shown here is derived from an EMBL/GenBank/DDBJ whole genome shotgun (WGS) entry which is preliminary data.</text>
</comment>
<evidence type="ECO:0000256" key="1">
    <source>
        <dbReference type="SAM" id="MobiDB-lite"/>
    </source>
</evidence>
<feature type="region of interest" description="Disordered" evidence="1">
    <location>
        <begin position="1"/>
        <end position="35"/>
    </location>
</feature>
<dbReference type="Proteomes" id="UP001138500">
    <property type="component" value="Unassembled WGS sequence"/>
</dbReference>
<reference evidence="2 3" key="1">
    <citation type="journal article" date="2018" name="IMA Fungus">
        <title>IMA Genome-F 10: Nine draft genome sequences of Claviceps purpurea s.lat., including C. arundinis, C. humidiphila, and C. cf. spartinae, pseudomolecules for the pitch canker pathogen Fusarium circinatum, draft genome of Davidsoniella eucalypti, Grosmannia galeiformis, Quambalaria eucalypti, and Teratosphaeria destructans.</title>
        <authorList>
            <person name="Wingfield B.D."/>
            <person name="Liu M."/>
            <person name="Nguyen H.D."/>
            <person name="Lane F.A."/>
            <person name="Morgan S.W."/>
            <person name="De Vos L."/>
            <person name="Wilken P.M."/>
            <person name="Duong T.A."/>
            <person name="Aylward J."/>
            <person name="Coetzee M.P."/>
            <person name="Dadej K."/>
            <person name="De Beer Z.W."/>
            <person name="Findlay W."/>
            <person name="Havenga M."/>
            <person name="Kolarik M."/>
            <person name="Menzies J.G."/>
            <person name="Naidoo K."/>
            <person name="Pochopski O."/>
            <person name="Shoukouhi P."/>
            <person name="Santana Q.C."/>
            <person name="Seifert K.A."/>
            <person name="Soal N."/>
            <person name="Steenkamp E.T."/>
            <person name="Tatham C.T."/>
            <person name="van der Nest M.A."/>
            <person name="Wingfield M.J."/>
        </authorList>
    </citation>
    <scope>NUCLEOTIDE SEQUENCE [LARGE SCALE GENOMIC DNA]</scope>
    <source>
        <strain evidence="2">CMW44962</strain>
    </source>
</reference>
<proteinExistence type="predicted"/>
<evidence type="ECO:0000313" key="3">
    <source>
        <dbReference type="Proteomes" id="UP001138500"/>
    </source>
</evidence>
<dbReference type="AlphaFoldDB" id="A0A9W7SIJ9"/>
<organism evidence="2 3">
    <name type="scientific">Teratosphaeria destructans</name>
    <dbReference type="NCBI Taxonomy" id="418781"/>
    <lineage>
        <taxon>Eukaryota</taxon>
        <taxon>Fungi</taxon>
        <taxon>Dikarya</taxon>
        <taxon>Ascomycota</taxon>
        <taxon>Pezizomycotina</taxon>
        <taxon>Dothideomycetes</taxon>
        <taxon>Dothideomycetidae</taxon>
        <taxon>Mycosphaerellales</taxon>
        <taxon>Teratosphaeriaceae</taxon>
        <taxon>Teratosphaeria</taxon>
    </lineage>
</organism>
<evidence type="ECO:0000313" key="2">
    <source>
        <dbReference type="EMBL" id="KAH9810743.1"/>
    </source>
</evidence>